<evidence type="ECO:0000256" key="14">
    <source>
        <dbReference type="ARBA" id="ARBA00029983"/>
    </source>
</evidence>
<gene>
    <name evidence="16" type="primary">jg6076</name>
    <name evidence="16" type="ORF">PAEG_LOCUS21961</name>
</gene>
<keyword evidence="17" id="KW-1185">Reference proteome</keyword>
<keyword evidence="10" id="KW-0906">Nuclear pore complex</keyword>
<comment type="function">
    <text evidence="12">Required for the export of mRNAs containing poly(A) tails from the nucleus into the cytoplasm. May be involved in the terminal step of the mRNA transport through the nuclear pore complex (NPC).</text>
</comment>
<evidence type="ECO:0000256" key="13">
    <source>
        <dbReference type="ARBA" id="ARBA00026227"/>
    </source>
</evidence>
<evidence type="ECO:0000256" key="11">
    <source>
        <dbReference type="ARBA" id="ARBA00023242"/>
    </source>
</evidence>
<proteinExistence type="inferred from homology"/>
<dbReference type="PANTHER" id="PTHR12960:SF0">
    <property type="entry name" value="MRNA EXPORT FACTOR GLE1"/>
    <property type="match status" value="1"/>
</dbReference>
<dbReference type="InterPro" id="IPR012476">
    <property type="entry name" value="GLE1"/>
</dbReference>
<evidence type="ECO:0000256" key="9">
    <source>
        <dbReference type="ARBA" id="ARBA00023054"/>
    </source>
</evidence>
<dbReference type="InterPro" id="IPR038506">
    <property type="entry name" value="GLE1-like_sf"/>
</dbReference>
<dbReference type="GO" id="GO:0031369">
    <property type="term" value="F:translation initiation factor binding"/>
    <property type="evidence" value="ECO:0007669"/>
    <property type="project" value="TreeGrafter"/>
</dbReference>
<reference evidence="16" key="1">
    <citation type="submission" date="2022-03" db="EMBL/GenBank/DDBJ databases">
        <authorList>
            <person name="Lindestad O."/>
        </authorList>
    </citation>
    <scope>NUCLEOTIDE SEQUENCE</scope>
</reference>
<dbReference type="AlphaFoldDB" id="A0A8S4S3P0"/>
<name>A0A8S4S3P0_9NEOP</name>
<evidence type="ECO:0000256" key="5">
    <source>
        <dbReference type="ARBA" id="ARBA00022490"/>
    </source>
</evidence>
<accession>A0A8S4S3P0</accession>
<dbReference type="PANTHER" id="PTHR12960">
    <property type="entry name" value="GLE-1-RELATED"/>
    <property type="match status" value="1"/>
</dbReference>
<evidence type="ECO:0000256" key="1">
    <source>
        <dbReference type="ARBA" id="ARBA00004496"/>
    </source>
</evidence>
<evidence type="ECO:0000256" key="7">
    <source>
        <dbReference type="ARBA" id="ARBA00022927"/>
    </source>
</evidence>
<dbReference type="GO" id="GO:0005543">
    <property type="term" value="F:phospholipid binding"/>
    <property type="evidence" value="ECO:0007669"/>
    <property type="project" value="TreeGrafter"/>
</dbReference>
<dbReference type="GO" id="GO:0005737">
    <property type="term" value="C:cytoplasm"/>
    <property type="evidence" value="ECO:0007669"/>
    <property type="project" value="UniProtKB-SubCell"/>
</dbReference>
<evidence type="ECO:0000256" key="4">
    <source>
        <dbReference type="ARBA" id="ARBA00022448"/>
    </source>
</evidence>
<protein>
    <recommendedName>
        <fullName evidence="13">mRNA export factor GLE1</fullName>
    </recommendedName>
    <alternativeName>
        <fullName evidence="15">GLE1 RNA export mediator</fullName>
    </alternativeName>
    <alternativeName>
        <fullName evidence="14">Nucleoporin GLE1</fullName>
    </alternativeName>
</protein>
<keyword evidence="4" id="KW-0813">Transport</keyword>
<evidence type="ECO:0000313" key="17">
    <source>
        <dbReference type="Proteomes" id="UP000838756"/>
    </source>
</evidence>
<comment type="subcellular location">
    <subcellularLocation>
        <location evidence="1">Cytoplasm</location>
    </subcellularLocation>
    <subcellularLocation>
        <location evidence="2">Nucleus</location>
        <location evidence="2">Nuclear pore complex</location>
    </subcellularLocation>
</comment>
<dbReference type="GO" id="GO:0044614">
    <property type="term" value="C:nuclear pore cytoplasmic filaments"/>
    <property type="evidence" value="ECO:0007669"/>
    <property type="project" value="TreeGrafter"/>
</dbReference>
<keyword evidence="5" id="KW-0963">Cytoplasm</keyword>
<evidence type="ECO:0000256" key="15">
    <source>
        <dbReference type="ARBA" id="ARBA00030897"/>
    </source>
</evidence>
<keyword evidence="11" id="KW-0539">Nucleus</keyword>
<dbReference type="Pfam" id="PF07817">
    <property type="entry name" value="GLE1"/>
    <property type="match status" value="1"/>
</dbReference>
<evidence type="ECO:0000256" key="8">
    <source>
        <dbReference type="ARBA" id="ARBA00023010"/>
    </source>
</evidence>
<dbReference type="GO" id="GO:0016973">
    <property type="term" value="P:poly(A)+ mRNA export from nucleus"/>
    <property type="evidence" value="ECO:0007669"/>
    <property type="project" value="InterPro"/>
</dbReference>
<organism evidence="16 17">
    <name type="scientific">Pararge aegeria aegeria</name>
    <dbReference type="NCBI Taxonomy" id="348720"/>
    <lineage>
        <taxon>Eukaryota</taxon>
        <taxon>Metazoa</taxon>
        <taxon>Ecdysozoa</taxon>
        <taxon>Arthropoda</taxon>
        <taxon>Hexapoda</taxon>
        <taxon>Insecta</taxon>
        <taxon>Pterygota</taxon>
        <taxon>Neoptera</taxon>
        <taxon>Endopterygota</taxon>
        <taxon>Lepidoptera</taxon>
        <taxon>Glossata</taxon>
        <taxon>Ditrysia</taxon>
        <taxon>Papilionoidea</taxon>
        <taxon>Nymphalidae</taxon>
        <taxon>Satyrinae</taxon>
        <taxon>Satyrini</taxon>
        <taxon>Parargina</taxon>
        <taxon>Pararge</taxon>
    </lineage>
</organism>
<keyword evidence="7" id="KW-0653">Protein transport</keyword>
<keyword evidence="8" id="KW-0811">Translocation</keyword>
<keyword evidence="6" id="KW-0509">mRNA transport</keyword>
<evidence type="ECO:0000256" key="2">
    <source>
        <dbReference type="ARBA" id="ARBA00004567"/>
    </source>
</evidence>
<keyword evidence="9" id="KW-0175">Coiled coil</keyword>
<dbReference type="OrthoDB" id="420884at2759"/>
<dbReference type="EMBL" id="CAKXAJ010025999">
    <property type="protein sequence ID" value="CAH2249768.1"/>
    <property type="molecule type" value="Genomic_DNA"/>
</dbReference>
<dbReference type="Proteomes" id="UP000838756">
    <property type="component" value="Unassembled WGS sequence"/>
</dbReference>
<dbReference type="FunFam" id="1.25.40.510:FF:000001">
    <property type="entry name" value="Nucleoporin GLE1 isoform 1"/>
    <property type="match status" value="1"/>
</dbReference>
<evidence type="ECO:0000313" key="16">
    <source>
        <dbReference type="EMBL" id="CAH2249768.1"/>
    </source>
</evidence>
<evidence type="ECO:0000256" key="12">
    <source>
        <dbReference type="ARBA" id="ARBA00024680"/>
    </source>
</evidence>
<comment type="caution">
    <text evidence="16">The sequence shown here is derived from an EMBL/GenBank/DDBJ whole genome shotgun (WGS) entry which is preliminary data.</text>
</comment>
<evidence type="ECO:0000256" key="3">
    <source>
        <dbReference type="ARBA" id="ARBA00011056"/>
    </source>
</evidence>
<evidence type="ECO:0000256" key="10">
    <source>
        <dbReference type="ARBA" id="ARBA00023132"/>
    </source>
</evidence>
<comment type="similarity">
    <text evidence="3">Belongs to the GLE1 family.</text>
</comment>
<evidence type="ECO:0000256" key="6">
    <source>
        <dbReference type="ARBA" id="ARBA00022816"/>
    </source>
</evidence>
<dbReference type="GO" id="GO:0015031">
    <property type="term" value="P:protein transport"/>
    <property type="evidence" value="ECO:0007669"/>
    <property type="project" value="UniProtKB-KW"/>
</dbReference>
<dbReference type="GO" id="GO:0000822">
    <property type="term" value="F:inositol hexakisphosphate binding"/>
    <property type="evidence" value="ECO:0007669"/>
    <property type="project" value="TreeGrafter"/>
</dbReference>
<sequence>MEDPTYSRSGTRNFDLSISDTLADFERLRISALTNAAEISPFVNEVTIGPRSPSKSRKSEATRITVPKPEDVIDLIEDKISDDLRHTLILKDYESRLQENSEECFKNLVEKMIASYADTLHGYWKKQRDECKQKSLELRARKLQLAKNIRENDNVTVLERIRLDEQKCQMINQQTIENMNKILEEQNISTARFASIIDSHTKICICYNEITNLTQSEPLVKIILDKYVSDLSTIMVNINVIMDFCKSGSISDNVVKQAELLSIEIENIKMRIVEDLSTAKQHEMLRIQKEEEGVKQRELKVRQAQEEKAAELVRTQEGLVEQAKRAQSMFYSDKNYAYYKQLQNFLDTYEQSYKDLVENPSLKKFRFDCQKAINTPVNAISSVSGTHIRDKFDKLAKLLQGEKVKVLDSFVTATQHPQGLNYCTALLAKKIVRQGDLLVSSNAEAAFPIAAVTVALWSQFPDFGKLLEAYFHRFCPYLVPMLLPQKEGQSDKEFYNSRGYTYNDEGVVEKQDKFLKRMSGIFRLHCAIWIARTPRFINASNPHGFRYAWQWLASFINLKPEPDISATLIHDFFTVCGSDFLKNYKRQCIKIIKLLSTDYLKILQNIDEGGPKTRFEVFLQNVLKTGHIPPPDGLLPPNIW</sequence>
<dbReference type="Gene3D" id="1.25.40.510">
    <property type="entry name" value="GLE1-like"/>
    <property type="match status" value="1"/>
</dbReference>